<dbReference type="Proteomes" id="UP000053660">
    <property type="component" value="Unassembled WGS sequence"/>
</dbReference>
<organism evidence="1 2">
    <name type="scientific">Oesophagostomum dentatum</name>
    <name type="common">Nodular worm</name>
    <dbReference type="NCBI Taxonomy" id="61180"/>
    <lineage>
        <taxon>Eukaryota</taxon>
        <taxon>Metazoa</taxon>
        <taxon>Ecdysozoa</taxon>
        <taxon>Nematoda</taxon>
        <taxon>Chromadorea</taxon>
        <taxon>Rhabditida</taxon>
        <taxon>Rhabditina</taxon>
        <taxon>Rhabditomorpha</taxon>
        <taxon>Strongyloidea</taxon>
        <taxon>Strongylidae</taxon>
        <taxon>Oesophagostomum</taxon>
    </lineage>
</organism>
<reference evidence="1 2" key="1">
    <citation type="submission" date="2014-03" db="EMBL/GenBank/DDBJ databases">
        <title>Draft genome of the hookworm Oesophagostomum dentatum.</title>
        <authorList>
            <person name="Mitreva M."/>
        </authorList>
    </citation>
    <scope>NUCLEOTIDE SEQUENCE [LARGE SCALE GENOMIC DNA]</scope>
    <source>
        <strain evidence="1 2">OD-Hann</strain>
    </source>
</reference>
<dbReference type="AlphaFoldDB" id="A0A0B1S6S4"/>
<sequence>MKDLVKEAARIIMAIRDENKDKDVQIEIGWVGKHTNGRHETVPSDIVTMAEEWARAKLDEDDMDE</sequence>
<evidence type="ECO:0000313" key="2">
    <source>
        <dbReference type="Proteomes" id="UP000053660"/>
    </source>
</evidence>
<protein>
    <submittedName>
        <fullName evidence="1">Uncharacterized protein</fullName>
    </submittedName>
</protein>
<proteinExistence type="predicted"/>
<evidence type="ECO:0000313" key="1">
    <source>
        <dbReference type="EMBL" id="KHJ81043.1"/>
    </source>
</evidence>
<dbReference type="InterPro" id="IPR029055">
    <property type="entry name" value="Ntn_hydrolases_N"/>
</dbReference>
<name>A0A0B1S6S4_OESDE</name>
<dbReference type="Gene3D" id="3.60.20.10">
    <property type="entry name" value="Glutamine Phosphoribosylpyrophosphate, subunit 1, domain 1"/>
    <property type="match status" value="1"/>
</dbReference>
<keyword evidence="2" id="KW-1185">Reference proteome</keyword>
<dbReference type="OrthoDB" id="40134at2759"/>
<gene>
    <name evidence="1" type="ORF">OESDEN_19274</name>
</gene>
<accession>A0A0B1S6S4</accession>
<dbReference type="EMBL" id="KN594937">
    <property type="protein sequence ID" value="KHJ81043.1"/>
    <property type="molecule type" value="Genomic_DNA"/>
</dbReference>